<evidence type="ECO:0000313" key="6">
    <source>
        <dbReference type="Xenbase" id="XB-GENE-971443"/>
    </source>
</evidence>
<dbReference type="GeneID" id="548694"/>
<dbReference type="InterPro" id="IPR039588">
    <property type="entry name" value="FBXO4"/>
</dbReference>
<evidence type="ECO:0000313" key="3">
    <source>
        <dbReference type="Ensembl" id="ENSXETP00000012263"/>
    </source>
</evidence>
<dbReference type="InterPro" id="IPR027417">
    <property type="entry name" value="P-loop_NTPase"/>
</dbReference>
<dbReference type="Ensembl" id="ENSXETT00000012263">
    <property type="protein sequence ID" value="ENSXETP00000012263"/>
    <property type="gene ID" value="ENSXETG00000005569"/>
</dbReference>
<accession>F6WLT6</accession>
<reference evidence="3" key="3">
    <citation type="submission" date="2011-06" db="UniProtKB">
        <authorList>
            <consortium name="Ensembl"/>
        </authorList>
    </citation>
    <scope>IDENTIFICATION</scope>
</reference>
<evidence type="ECO:0000259" key="1">
    <source>
        <dbReference type="PROSITE" id="PS50181"/>
    </source>
</evidence>
<dbReference type="PANTHER" id="PTHR16008">
    <property type="entry name" value="F-BOX ONLY PROTEIN 4"/>
    <property type="match status" value="1"/>
</dbReference>
<dbReference type="CDD" id="cd22085">
    <property type="entry name" value="F-box_FBXO4"/>
    <property type="match status" value="1"/>
</dbReference>
<proteinExistence type="evidence at transcript level"/>
<reference evidence="3" key="2">
    <citation type="journal article" date="2010" name="Science">
        <title>The genome of the Western clawed frog Xenopus tropicalis.</title>
        <authorList>
            <person name="Hellsten U."/>
            <person name="Harland R.M."/>
            <person name="Gilchrist M.J."/>
            <person name="Hendrix D."/>
            <person name="Jurka J."/>
            <person name="Kapitonov V."/>
            <person name="Ovcharenko I."/>
            <person name="Putnam N.H."/>
            <person name="Shu S."/>
            <person name="Taher L."/>
            <person name="Blitz I.L."/>
            <person name="Blumberg B."/>
            <person name="Dichmann D.S."/>
            <person name="Dubchak I."/>
            <person name="Amaya E."/>
            <person name="Detter J.C."/>
            <person name="Fletcher R."/>
            <person name="Gerhard D.S."/>
            <person name="Goodstein D."/>
            <person name="Graves T."/>
            <person name="Grigoriev I.V."/>
            <person name="Grimwood J."/>
            <person name="Kawashima T."/>
            <person name="Lindquist E."/>
            <person name="Lucas S.M."/>
            <person name="Mead P.E."/>
            <person name="Mitros T."/>
            <person name="Ogino H."/>
            <person name="Ohta Y."/>
            <person name="Poliakov A.V."/>
            <person name="Pollet N."/>
            <person name="Robert J."/>
            <person name="Salamov A."/>
            <person name="Sater A.K."/>
            <person name="Schmutz J."/>
            <person name="Terry A."/>
            <person name="Vize P.D."/>
            <person name="Warren W.C."/>
            <person name="Wells D."/>
            <person name="Wills A."/>
            <person name="Wilson R.K."/>
            <person name="Zimmerman L.B."/>
            <person name="Zorn A.M."/>
            <person name="Grainger R."/>
            <person name="Grammer T."/>
            <person name="Khokha M.K."/>
            <person name="Richardson P.M."/>
            <person name="Rokhsar D.S."/>
        </authorList>
    </citation>
    <scope>NUCLEOTIDE SEQUENCE [LARGE SCALE GENOMIC DNA]</scope>
    <source>
        <strain evidence="3">Nigerian</strain>
    </source>
</reference>
<dbReference type="CTD" id="26272"/>
<dbReference type="GO" id="GO:0000209">
    <property type="term" value="P:protein polyubiquitination"/>
    <property type="evidence" value="ECO:0000318"/>
    <property type="project" value="GO_Central"/>
</dbReference>
<dbReference type="Bgee" id="ENSXETG00000005569">
    <property type="expression patterns" value="Expressed in 2-cell stage embryo and 13 other cell types or tissues"/>
</dbReference>
<organism evidence="2">
    <name type="scientific">Xenopus tropicalis</name>
    <name type="common">Western clawed frog</name>
    <name type="synonym">Silurana tropicalis</name>
    <dbReference type="NCBI Taxonomy" id="8364"/>
    <lineage>
        <taxon>Eukaryota</taxon>
        <taxon>Metazoa</taxon>
        <taxon>Chordata</taxon>
        <taxon>Craniata</taxon>
        <taxon>Vertebrata</taxon>
        <taxon>Euteleostomi</taxon>
        <taxon>Amphibia</taxon>
        <taxon>Batrachia</taxon>
        <taxon>Anura</taxon>
        <taxon>Pipoidea</taxon>
        <taxon>Pipidae</taxon>
        <taxon>Xenopodinae</taxon>
        <taxon>Xenopus</taxon>
        <taxon>Silurana</taxon>
    </lineage>
</organism>
<dbReference type="Pfam" id="PF12937">
    <property type="entry name" value="F-box-like"/>
    <property type="match status" value="1"/>
</dbReference>
<dbReference type="Reactome" id="R-XTR-8951664">
    <property type="pathway name" value="Neddylation"/>
</dbReference>
<dbReference type="SUPFAM" id="SSF81383">
    <property type="entry name" value="F-box domain"/>
    <property type="match status" value="1"/>
</dbReference>
<dbReference type="AGR" id="Xenbase:XB-GENE-971443"/>
<dbReference type="PANTHER" id="PTHR16008:SF4">
    <property type="entry name" value="F-BOX ONLY PROTEIN 4"/>
    <property type="match status" value="1"/>
</dbReference>
<protein>
    <submittedName>
        <fullName evidence="5">F-box only protein 4</fullName>
    </submittedName>
    <submittedName>
        <fullName evidence="2 3">F-box protein 4</fullName>
    </submittedName>
</protein>
<dbReference type="InterPro" id="IPR001810">
    <property type="entry name" value="F-box_dom"/>
</dbReference>
<reference evidence="5" key="4">
    <citation type="submission" date="2025-04" db="UniProtKB">
        <authorList>
            <consortium name="RefSeq"/>
        </authorList>
    </citation>
    <scope>IDENTIFICATION</scope>
</reference>
<evidence type="ECO:0000313" key="4">
    <source>
        <dbReference type="Proteomes" id="UP000008143"/>
    </source>
</evidence>
<evidence type="ECO:0000313" key="2">
    <source>
        <dbReference type="EMBL" id="CAJ81817.1"/>
    </source>
</evidence>
<dbReference type="OMA" id="HYSVIAQ"/>
<evidence type="ECO:0000313" key="5">
    <source>
        <dbReference type="RefSeq" id="NP_001015940.1"/>
    </source>
</evidence>
<dbReference type="GO" id="GO:0019005">
    <property type="term" value="C:SCF ubiquitin ligase complex"/>
    <property type="evidence" value="ECO:0000318"/>
    <property type="project" value="GO_Central"/>
</dbReference>
<dbReference type="GeneTree" id="ENSGT00390000014416"/>
<dbReference type="Gene3D" id="3.40.50.300">
    <property type="entry name" value="P-loop containing nucleotide triphosphate hydrolases"/>
    <property type="match status" value="1"/>
</dbReference>
<gene>
    <name evidence="2 3 5 6" type="primary">fbxo4</name>
    <name evidence="2" type="ORF">TEgg096l04.1-001</name>
</gene>
<dbReference type="InterPro" id="IPR036047">
    <property type="entry name" value="F-box-like_dom_sf"/>
</dbReference>
<name>Q28E16_XENTR</name>
<accession>Q28E16</accession>
<dbReference type="eggNOG" id="ENOG502QUXD">
    <property type="taxonomic scope" value="Eukaryota"/>
</dbReference>
<dbReference type="PROSITE" id="PS50181">
    <property type="entry name" value="FBOX"/>
    <property type="match status" value="1"/>
</dbReference>
<dbReference type="Reactome" id="R-XTR-983168">
    <property type="pathway name" value="Antigen processing: Ubiquitination &amp; Proteasome degradation"/>
</dbReference>
<dbReference type="Gene3D" id="1.20.1280.50">
    <property type="match status" value="1"/>
</dbReference>
<keyword evidence="4" id="KW-1185">Reference proteome</keyword>
<dbReference type="HOGENOM" id="CLU_064324_0_0_1"/>
<sequence length="382" mass="42715">MAASEWARLEAAVLLGLRHLRDRYLHRDPGGLGLEPAAATESAGEMSPEPGGGLLCALPVDMQLYIMTFLSPHDLCALGMTNHYWDQMVRDRLLWRYFLLRDLPSWPSIEWHSLPDISVLNSCLSPESPEGAPPDYMSIYVKSCPRNRKSAKARHPIYGAVTSFLQSLVIQTEPRFAMFGPGLEQLDDSLVTRMMTSPELRPVVSILQRQIDGIGSGVTFQLDNQHKFNILTLYSRTRTERDRARVEPNVSGNKMFVPEAPGDDPLATPDNLIPQVKEVCRIVDGFIYVANAESHNNHNRPEEIAQILAMTDPTFGPQRRPLLVLSCVAQPGNKRIPCVYMAHELGLDKLQRPWLVQNTEASTLSGLLDGIAWILNEVGKKM</sequence>
<dbReference type="CDD" id="cd11656">
    <property type="entry name" value="FBX4_GTPase_like"/>
    <property type="match status" value="1"/>
</dbReference>
<dbReference type="EMBL" id="CR848495">
    <property type="protein sequence ID" value="CAJ81817.1"/>
    <property type="molecule type" value="mRNA"/>
</dbReference>
<dbReference type="Proteomes" id="UP000008143">
    <property type="component" value="Chromosome 1"/>
</dbReference>
<dbReference type="Xenbase" id="XB-GENE-971443">
    <property type="gene designation" value="fbxo4"/>
</dbReference>
<feature type="domain" description="F-box" evidence="1">
    <location>
        <begin position="52"/>
        <end position="98"/>
    </location>
</feature>
<dbReference type="AlphaFoldDB" id="Q28E16"/>
<reference evidence="2" key="1">
    <citation type="submission" date="2006-10" db="EMBL/GenBank/DDBJ databases">
        <authorList>
            <person name="Amaya E."/>
            <person name="Ashurst J.L."/>
            <person name="Bonfield J.K."/>
            <person name="Croning M.D.R."/>
            <person name="Chen C-K."/>
            <person name="Davies R.M."/>
            <person name="Francis M.D."/>
            <person name="Garrett N."/>
            <person name="Gilchrist M.J."/>
            <person name="Grafham D.V."/>
            <person name="McLaren S.R."/>
            <person name="Papalopulu N."/>
            <person name="Rogers J."/>
            <person name="Smith J.C."/>
            <person name="Taylor R.G."/>
            <person name="Voigt J."/>
            <person name="Zorn A.M."/>
        </authorList>
    </citation>
    <scope>NUCLEOTIDE SEQUENCE</scope>
</reference>
<dbReference type="KEGG" id="xtr:548694"/>
<dbReference type="GO" id="GO:0031146">
    <property type="term" value="P:SCF-dependent proteasomal ubiquitin-dependent protein catabolic process"/>
    <property type="evidence" value="ECO:0000318"/>
    <property type="project" value="GO_Central"/>
</dbReference>
<dbReference type="RefSeq" id="NP_001015940.1">
    <property type="nucleotide sequence ID" value="NM_001015940.2"/>
</dbReference>
<dbReference type="OrthoDB" id="3219396at2759"/>